<reference evidence="3" key="1">
    <citation type="journal article" date="2019" name="Int. J. Syst. Evol. Microbiol.">
        <title>The Global Catalogue of Microorganisms (GCM) 10K type strain sequencing project: providing services to taxonomists for standard genome sequencing and annotation.</title>
        <authorList>
            <consortium name="The Broad Institute Genomics Platform"/>
            <consortium name="The Broad Institute Genome Sequencing Center for Infectious Disease"/>
            <person name="Wu L."/>
            <person name="Ma J."/>
        </authorList>
    </citation>
    <scope>NUCLEOTIDE SEQUENCE [LARGE SCALE GENOMIC DNA]</scope>
    <source>
        <strain evidence="3">CGMCC 4.7277</strain>
    </source>
</reference>
<dbReference type="Proteomes" id="UP001596084">
    <property type="component" value="Unassembled WGS sequence"/>
</dbReference>
<name>A0ABW0QGF6_9BURK</name>
<feature type="region of interest" description="Disordered" evidence="1">
    <location>
        <begin position="39"/>
        <end position="62"/>
    </location>
</feature>
<comment type="caution">
    <text evidence="2">The sequence shown here is derived from an EMBL/GenBank/DDBJ whole genome shotgun (WGS) entry which is preliminary data.</text>
</comment>
<evidence type="ECO:0000256" key="1">
    <source>
        <dbReference type="SAM" id="MobiDB-lite"/>
    </source>
</evidence>
<dbReference type="InterPro" id="IPR021647">
    <property type="entry name" value="CusF_Ec"/>
</dbReference>
<gene>
    <name evidence="2" type="ORF">ACFPP7_21100</name>
</gene>
<proteinExistence type="predicted"/>
<keyword evidence="3" id="KW-1185">Reference proteome</keyword>
<dbReference type="RefSeq" id="WP_084389436.1">
    <property type="nucleotide sequence ID" value="NZ_JBHSMX010000065.1"/>
</dbReference>
<dbReference type="Gene3D" id="2.40.50.320">
    <property type="entry name" value="Copper binding periplasmic protein CusF"/>
    <property type="match status" value="1"/>
</dbReference>
<sequence>MTKGTVKKINGKTGWVLMAQGPVNSMSGPAMTMSFKVRDKEPARQAGDRQEGRFRIFEGGRG</sequence>
<evidence type="ECO:0000313" key="2">
    <source>
        <dbReference type="EMBL" id="MFC5523390.1"/>
    </source>
</evidence>
<dbReference type="EMBL" id="JBHSMX010000065">
    <property type="protein sequence ID" value="MFC5523390.1"/>
    <property type="molecule type" value="Genomic_DNA"/>
</dbReference>
<dbReference type="InterPro" id="IPR042230">
    <property type="entry name" value="CusF_sf"/>
</dbReference>
<dbReference type="Pfam" id="PF11604">
    <property type="entry name" value="CusF_Ec"/>
    <property type="match status" value="1"/>
</dbReference>
<protein>
    <submittedName>
        <fullName evidence="2">Copper-binding protein</fullName>
    </submittedName>
</protein>
<organism evidence="2 3">
    <name type="scientific">Polaromonas jejuensis</name>
    <dbReference type="NCBI Taxonomy" id="457502"/>
    <lineage>
        <taxon>Bacteria</taxon>
        <taxon>Pseudomonadati</taxon>
        <taxon>Pseudomonadota</taxon>
        <taxon>Betaproteobacteria</taxon>
        <taxon>Burkholderiales</taxon>
        <taxon>Comamonadaceae</taxon>
        <taxon>Polaromonas</taxon>
    </lineage>
</organism>
<accession>A0ABW0QGF6</accession>
<evidence type="ECO:0000313" key="3">
    <source>
        <dbReference type="Proteomes" id="UP001596084"/>
    </source>
</evidence>